<evidence type="ECO:0000313" key="2">
    <source>
        <dbReference type="EMBL" id="MAA20127.1"/>
    </source>
</evidence>
<sequence length="190" mass="21503">MWQAVFDCCLTKFLPRFYLNAMIVHAKVFHEQYVLILTVCCSSGASRCEPLYYEKTVKAKYVVLVPFSTPGSRGTRTPLVFPGLLALSISPLLYFLAIVFETSLLDTHPHSCMWLSSLPFLSLSPGFLTRKLTDYALKADIFLLHVISDDVMGTIKAHNRSHALSCMTIFIYSHLDLTAEDVMRFLSRLI</sequence>
<accession>A0A224YR94</accession>
<reference evidence="2" key="1">
    <citation type="journal article" date="2017" name="Parasit. Vectors">
        <title>Sialotranscriptomics of Rhipicephalus zambeziensis reveals intricate expression profiles of secretory proteins and suggests tight temporal transcriptional regulation during blood-feeding.</title>
        <authorList>
            <person name="de Castro M.H."/>
            <person name="de Klerk D."/>
            <person name="Pienaar R."/>
            <person name="Rees D.J.G."/>
            <person name="Mans B.J."/>
        </authorList>
    </citation>
    <scope>NUCLEOTIDE SEQUENCE</scope>
    <source>
        <tissue evidence="2">Salivary glands</tissue>
    </source>
</reference>
<proteinExistence type="predicted"/>
<name>A0A224YR94_9ACAR</name>
<organism evidence="2">
    <name type="scientific">Rhipicephalus zambeziensis</name>
    <dbReference type="NCBI Taxonomy" id="60191"/>
    <lineage>
        <taxon>Eukaryota</taxon>
        <taxon>Metazoa</taxon>
        <taxon>Ecdysozoa</taxon>
        <taxon>Arthropoda</taxon>
        <taxon>Chelicerata</taxon>
        <taxon>Arachnida</taxon>
        <taxon>Acari</taxon>
        <taxon>Parasitiformes</taxon>
        <taxon>Ixodida</taxon>
        <taxon>Ixodoidea</taxon>
        <taxon>Ixodidae</taxon>
        <taxon>Rhipicephalinae</taxon>
        <taxon>Rhipicephalus</taxon>
        <taxon>Rhipicephalus</taxon>
    </lineage>
</organism>
<keyword evidence="1" id="KW-0812">Transmembrane</keyword>
<dbReference type="AlphaFoldDB" id="A0A224YR94"/>
<evidence type="ECO:0000256" key="1">
    <source>
        <dbReference type="SAM" id="Phobius"/>
    </source>
</evidence>
<keyword evidence="1" id="KW-0472">Membrane</keyword>
<feature type="transmembrane region" description="Helical" evidence="1">
    <location>
        <begin position="79"/>
        <end position="100"/>
    </location>
</feature>
<keyword evidence="1" id="KW-1133">Transmembrane helix</keyword>
<protein>
    <submittedName>
        <fullName evidence="2">Uncharacterized protein</fullName>
    </submittedName>
</protein>
<dbReference type="EMBL" id="GFPF01008981">
    <property type="protein sequence ID" value="MAA20127.1"/>
    <property type="molecule type" value="Transcribed_RNA"/>
</dbReference>